<organism evidence="2 3">
    <name type="scientific">Mariniradius saccharolyticus AK6</name>
    <dbReference type="NCBI Taxonomy" id="1239962"/>
    <lineage>
        <taxon>Bacteria</taxon>
        <taxon>Pseudomonadati</taxon>
        <taxon>Bacteroidota</taxon>
        <taxon>Cytophagia</taxon>
        <taxon>Cytophagales</taxon>
        <taxon>Cyclobacteriaceae</taxon>
        <taxon>Mariniradius</taxon>
    </lineage>
</organism>
<gene>
    <name evidence="2" type="ORF">C943_02420</name>
</gene>
<dbReference type="RefSeq" id="WP_008631171.1">
    <property type="nucleotide sequence ID" value="NZ_AMZY02000020.1"/>
</dbReference>
<dbReference type="AlphaFoldDB" id="M7X9B2"/>
<dbReference type="Pfam" id="PF18480">
    <property type="entry name" value="DUF5615"/>
    <property type="match status" value="1"/>
</dbReference>
<dbReference type="InterPro" id="IPR041049">
    <property type="entry name" value="DUF5615"/>
</dbReference>
<evidence type="ECO:0000313" key="2">
    <source>
        <dbReference type="EMBL" id="EMS31273.1"/>
    </source>
</evidence>
<evidence type="ECO:0000313" key="3">
    <source>
        <dbReference type="Proteomes" id="UP000010953"/>
    </source>
</evidence>
<sequence length="117" mass="13269">MKFLANENVPLASITRLKNSGFDIKAIGSDNPGVSDAEVMMLSIDEFRTIITYDSDYGELIFKYGYRPMAGVIFIRNQPADPFETATIIDKLTMNKGITFERALTVVDKDHIRQKRF</sequence>
<dbReference type="OrthoDB" id="9806751at2"/>
<reference evidence="2" key="1">
    <citation type="submission" date="2013-01" db="EMBL/GenBank/DDBJ databases">
        <title>Genome assembly of Mariniradius saccharolyticus AK6.</title>
        <authorList>
            <person name="Vaidya B."/>
            <person name="Khatri I."/>
            <person name="Tanuku N.R.S."/>
            <person name="Subramanian S."/>
            <person name="Pinnaka A."/>
        </authorList>
    </citation>
    <scope>NUCLEOTIDE SEQUENCE [LARGE SCALE GENOMIC DNA]</scope>
    <source>
        <strain evidence="2">AK6</strain>
    </source>
</reference>
<accession>M7X9B2</accession>
<evidence type="ECO:0000259" key="1">
    <source>
        <dbReference type="Pfam" id="PF18480"/>
    </source>
</evidence>
<protein>
    <recommendedName>
        <fullName evidence="1">DUF5615 domain-containing protein</fullName>
    </recommendedName>
</protein>
<dbReference type="EMBL" id="AMZY02000020">
    <property type="protein sequence ID" value="EMS31273.1"/>
    <property type="molecule type" value="Genomic_DNA"/>
</dbReference>
<feature type="domain" description="DUF5615" evidence="1">
    <location>
        <begin position="1"/>
        <end position="109"/>
    </location>
</feature>
<keyword evidence="3" id="KW-1185">Reference proteome</keyword>
<comment type="caution">
    <text evidence="2">The sequence shown here is derived from an EMBL/GenBank/DDBJ whole genome shotgun (WGS) entry which is preliminary data.</text>
</comment>
<proteinExistence type="predicted"/>
<dbReference type="Proteomes" id="UP000010953">
    <property type="component" value="Unassembled WGS sequence"/>
</dbReference>
<dbReference type="STRING" id="1239962.C943_02420"/>
<dbReference type="eggNOG" id="COG4634">
    <property type="taxonomic scope" value="Bacteria"/>
</dbReference>
<name>M7X9B2_9BACT</name>
<dbReference type="InParanoid" id="M7X9B2"/>